<comment type="similarity">
    <text evidence="3 12">Belongs to the NadC/ModD family.</text>
</comment>
<dbReference type="CDD" id="cd01572">
    <property type="entry name" value="QPRTase"/>
    <property type="match status" value="1"/>
</dbReference>
<dbReference type="SUPFAM" id="SSF51690">
    <property type="entry name" value="Nicotinate/Quinolinate PRTase C-terminal domain-like"/>
    <property type="match status" value="1"/>
</dbReference>
<dbReference type="GO" id="GO:0005737">
    <property type="term" value="C:cytoplasm"/>
    <property type="evidence" value="ECO:0007669"/>
    <property type="project" value="TreeGrafter"/>
</dbReference>
<protein>
    <recommendedName>
        <fullName evidence="6 12">Nicotinate-nucleotide pyrophosphorylase [carboxylating]</fullName>
        <ecNumber evidence="5 12">2.4.2.19</ecNumber>
    </recommendedName>
    <alternativeName>
        <fullName evidence="10 12">Quinolinate phosphoribosyltransferase [decarboxylating]</fullName>
    </alternativeName>
</protein>
<evidence type="ECO:0000256" key="10">
    <source>
        <dbReference type="ARBA" id="ARBA00033102"/>
    </source>
</evidence>
<comment type="catalytic activity">
    <reaction evidence="11 12">
        <text>nicotinate beta-D-ribonucleotide + CO2 + diphosphate = quinolinate + 5-phospho-alpha-D-ribose 1-diphosphate + 2 H(+)</text>
        <dbReference type="Rhea" id="RHEA:12733"/>
        <dbReference type="ChEBI" id="CHEBI:15378"/>
        <dbReference type="ChEBI" id="CHEBI:16526"/>
        <dbReference type="ChEBI" id="CHEBI:29959"/>
        <dbReference type="ChEBI" id="CHEBI:33019"/>
        <dbReference type="ChEBI" id="CHEBI:57502"/>
        <dbReference type="ChEBI" id="CHEBI:58017"/>
        <dbReference type="EC" id="2.4.2.19"/>
    </reaction>
</comment>
<evidence type="ECO:0000256" key="4">
    <source>
        <dbReference type="ARBA" id="ARBA00011218"/>
    </source>
</evidence>
<evidence type="ECO:0000256" key="7">
    <source>
        <dbReference type="ARBA" id="ARBA00022642"/>
    </source>
</evidence>
<reference evidence="15 16" key="1">
    <citation type="submission" date="2016-02" db="EMBL/GenBank/DDBJ databases">
        <title>Comparative genomic and transcriptomic foundation for Pichia pastoris.</title>
        <authorList>
            <person name="Love K.R."/>
            <person name="Shah K.A."/>
            <person name="Whittaker C.A."/>
            <person name="Wu J."/>
            <person name="Bartlett M.C."/>
            <person name="Ma D."/>
            <person name="Leeson R.L."/>
            <person name="Priest M."/>
            <person name="Young S.K."/>
            <person name="Love J.C."/>
        </authorList>
    </citation>
    <scope>NUCLEOTIDE SEQUENCE [LARGE SCALE GENOMIC DNA]</scope>
    <source>
        <strain evidence="15 16">ATCC 28485</strain>
    </source>
</reference>
<accession>A0A1B2JE54</accession>
<keyword evidence="7 12" id="KW-0662">Pyridine nucleotide biosynthesis</keyword>
<sequence>MSFSNPNPEFAHLLPVDGKWKKDITSWLDEDTPSFDYGGYVVGETLQSATLWIKSNGVISGVPFAQEVYNQCGLQVEWFLKEGDYIRGGDDGKVKVALVKGPVRNILIAERLSLNILARCSGVATQSYITINKAREAGYKGIIAGTRKTTPGLRLLEKYSMLVGGCDSHRYDLSSMIMLKDNHIWSTGSITKAIESAQKVIGFSTKIEVEVQDEDEANEAIAAGADIIMLDNFTGDGLKAAAINLKNKWANTNKKFYLECSGGLTLDNIKDYLCNEIDIYSTSSIHQGVSIVDFSLKINK</sequence>
<evidence type="ECO:0000313" key="16">
    <source>
        <dbReference type="Proteomes" id="UP000094565"/>
    </source>
</evidence>
<dbReference type="InterPro" id="IPR002638">
    <property type="entry name" value="Quinolinate_PRibosylTrfase_C"/>
</dbReference>
<keyword evidence="9 12" id="KW-0808">Transferase</keyword>
<dbReference type="InterPro" id="IPR004393">
    <property type="entry name" value="NadC"/>
</dbReference>
<evidence type="ECO:0000256" key="9">
    <source>
        <dbReference type="ARBA" id="ARBA00022679"/>
    </source>
</evidence>
<dbReference type="InterPro" id="IPR022412">
    <property type="entry name" value="Quinolinate_PRibosylTrfase_N"/>
</dbReference>
<comment type="subunit">
    <text evidence="4 12">Hexamer formed by 3 homodimers.</text>
</comment>
<dbReference type="Gene3D" id="3.20.20.70">
    <property type="entry name" value="Aldolase class I"/>
    <property type="match status" value="1"/>
</dbReference>
<dbReference type="Gene3D" id="3.90.1170.20">
    <property type="entry name" value="Quinolinate phosphoribosyl transferase, N-terminal domain"/>
    <property type="match status" value="1"/>
</dbReference>
<evidence type="ECO:0000256" key="1">
    <source>
        <dbReference type="ARBA" id="ARBA00003237"/>
    </source>
</evidence>
<organism evidence="15 16">
    <name type="scientific">Komagataella pastoris</name>
    <name type="common">Yeast</name>
    <name type="synonym">Pichia pastoris</name>
    <dbReference type="NCBI Taxonomy" id="4922"/>
    <lineage>
        <taxon>Eukaryota</taxon>
        <taxon>Fungi</taxon>
        <taxon>Dikarya</taxon>
        <taxon>Ascomycota</taxon>
        <taxon>Saccharomycotina</taxon>
        <taxon>Pichiomycetes</taxon>
        <taxon>Pichiales</taxon>
        <taxon>Pichiaceae</taxon>
        <taxon>Komagataella</taxon>
    </lineage>
</organism>
<dbReference type="InterPro" id="IPR027277">
    <property type="entry name" value="NadC/ModD"/>
</dbReference>
<dbReference type="AlphaFoldDB" id="A0A1B2JE54"/>
<evidence type="ECO:0000256" key="2">
    <source>
        <dbReference type="ARBA" id="ARBA00004893"/>
    </source>
</evidence>
<dbReference type="FunFam" id="3.90.1170.20:FF:000003">
    <property type="entry name" value="Nicotinate-nucleotide pyrophosphorylase [carboxylating]"/>
    <property type="match status" value="1"/>
</dbReference>
<dbReference type="GO" id="GO:0009435">
    <property type="term" value="P:NAD+ biosynthetic process"/>
    <property type="evidence" value="ECO:0007669"/>
    <property type="project" value="UniProtKB-UniPathway"/>
</dbReference>
<evidence type="ECO:0000313" key="15">
    <source>
        <dbReference type="EMBL" id="ANZ76307.1"/>
    </source>
</evidence>
<dbReference type="PIRSF" id="PIRSF006250">
    <property type="entry name" value="NadC_ModD"/>
    <property type="match status" value="1"/>
</dbReference>
<evidence type="ECO:0000259" key="13">
    <source>
        <dbReference type="Pfam" id="PF01729"/>
    </source>
</evidence>
<name>A0A1B2JE54_PICPA</name>
<dbReference type="InterPro" id="IPR013785">
    <property type="entry name" value="Aldolase_TIM"/>
</dbReference>
<dbReference type="NCBIfam" id="TIGR00078">
    <property type="entry name" value="nadC"/>
    <property type="match status" value="1"/>
</dbReference>
<evidence type="ECO:0000256" key="3">
    <source>
        <dbReference type="ARBA" id="ARBA00009400"/>
    </source>
</evidence>
<dbReference type="PANTHER" id="PTHR32179">
    <property type="entry name" value="NICOTINATE-NUCLEOTIDE PYROPHOSPHORYLASE [CARBOXYLATING]"/>
    <property type="match status" value="1"/>
</dbReference>
<proteinExistence type="inferred from homology"/>
<feature type="domain" description="Quinolinate phosphoribosyl transferase N-terminal" evidence="14">
    <location>
        <begin position="47"/>
        <end position="121"/>
    </location>
</feature>
<evidence type="ECO:0000256" key="11">
    <source>
        <dbReference type="ARBA" id="ARBA00047445"/>
    </source>
</evidence>
<dbReference type="GO" id="GO:0034213">
    <property type="term" value="P:quinolinate catabolic process"/>
    <property type="evidence" value="ECO:0007669"/>
    <property type="project" value="TreeGrafter"/>
</dbReference>
<evidence type="ECO:0000256" key="6">
    <source>
        <dbReference type="ARBA" id="ARBA00020990"/>
    </source>
</evidence>
<dbReference type="SUPFAM" id="SSF54675">
    <property type="entry name" value="Nicotinate/Quinolinate PRTase N-terminal domain-like"/>
    <property type="match status" value="1"/>
</dbReference>
<keyword evidence="8 12" id="KW-0328">Glycosyltransferase</keyword>
<dbReference type="Pfam" id="PF01729">
    <property type="entry name" value="QRPTase_C"/>
    <property type="match status" value="1"/>
</dbReference>
<dbReference type="PANTHER" id="PTHR32179:SF3">
    <property type="entry name" value="NICOTINATE-NUCLEOTIDE PYROPHOSPHORYLASE [CARBOXYLATING]"/>
    <property type="match status" value="1"/>
</dbReference>
<comment type="pathway">
    <text evidence="2 12">Cofactor biosynthesis; NAD(+) biosynthesis; nicotinate D-ribonucleotide from quinolinate: step 1/1.</text>
</comment>
<gene>
    <name evidence="15" type="primary">BNA6</name>
    <name evidence="15" type="ORF">ATY40_BA7503596</name>
</gene>
<evidence type="ECO:0000256" key="8">
    <source>
        <dbReference type="ARBA" id="ARBA00022676"/>
    </source>
</evidence>
<dbReference type="InterPro" id="IPR037128">
    <property type="entry name" value="Quinolinate_PRibosylTase_N_sf"/>
</dbReference>
<keyword evidence="16" id="KW-1185">Reference proteome</keyword>
<dbReference type="Pfam" id="PF02749">
    <property type="entry name" value="QRPTase_N"/>
    <property type="match status" value="1"/>
</dbReference>
<dbReference type="UniPathway" id="UPA00253">
    <property type="reaction ID" value="UER00331"/>
</dbReference>
<dbReference type="Proteomes" id="UP000094565">
    <property type="component" value="Chromosome 3"/>
</dbReference>
<dbReference type="OrthoDB" id="10067394at2759"/>
<dbReference type="EC" id="2.4.2.19" evidence="5 12"/>
<dbReference type="EMBL" id="CP014586">
    <property type="protein sequence ID" value="ANZ76307.1"/>
    <property type="molecule type" value="Genomic_DNA"/>
</dbReference>
<evidence type="ECO:0000256" key="12">
    <source>
        <dbReference type="PIRNR" id="PIRNR006250"/>
    </source>
</evidence>
<dbReference type="InterPro" id="IPR036068">
    <property type="entry name" value="Nicotinate_pribotase-like_C"/>
</dbReference>
<feature type="domain" description="Quinolinate phosphoribosyl transferase C-terminal" evidence="13">
    <location>
        <begin position="123"/>
        <end position="297"/>
    </location>
</feature>
<evidence type="ECO:0000256" key="5">
    <source>
        <dbReference type="ARBA" id="ARBA00011944"/>
    </source>
</evidence>
<comment type="function">
    <text evidence="1 12">Involved in the catabolism of quinolinic acid (QA).</text>
</comment>
<dbReference type="FunFam" id="3.20.20.70:FF:000090">
    <property type="entry name" value="Nicotinate-nucleotide pyrophosphorylase [carboxylating]"/>
    <property type="match status" value="1"/>
</dbReference>
<dbReference type="GO" id="GO:0004514">
    <property type="term" value="F:nicotinate-nucleotide diphosphorylase (carboxylating) activity"/>
    <property type="evidence" value="ECO:0007669"/>
    <property type="project" value="UniProtKB-EC"/>
</dbReference>
<evidence type="ECO:0000259" key="14">
    <source>
        <dbReference type="Pfam" id="PF02749"/>
    </source>
</evidence>